<dbReference type="EMBL" id="CP019640">
    <property type="protein sequence ID" value="AQQ51915.1"/>
    <property type="molecule type" value="Genomic_DNA"/>
</dbReference>
<feature type="domain" description="General stress protein 17M-like" evidence="1">
    <location>
        <begin position="3"/>
        <end position="98"/>
    </location>
</feature>
<dbReference type="Proteomes" id="UP000188184">
    <property type="component" value="Chromosome"/>
</dbReference>
<evidence type="ECO:0000313" key="2">
    <source>
        <dbReference type="EMBL" id="AQQ51915.1"/>
    </source>
</evidence>
<dbReference type="KEGG" id="pmar:B0X71_01460"/>
<evidence type="ECO:0000259" key="1">
    <source>
        <dbReference type="Pfam" id="PF11181"/>
    </source>
</evidence>
<dbReference type="InterPro" id="IPR025889">
    <property type="entry name" value="GSP17M-like_dom"/>
</dbReference>
<gene>
    <name evidence="2" type="ORF">B0X71_01460</name>
</gene>
<accession>A0A1Q2KUM5</accession>
<name>A0A1Q2KUM5_9BACL</name>
<proteinExistence type="predicted"/>
<dbReference type="OrthoDB" id="2353304at2"/>
<keyword evidence="3" id="KW-1185">Reference proteome</keyword>
<organism evidence="2 3">
    <name type="scientific">Planococcus lenghuensis</name>
    <dbReference type="NCBI Taxonomy" id="2213202"/>
    <lineage>
        <taxon>Bacteria</taxon>
        <taxon>Bacillati</taxon>
        <taxon>Bacillota</taxon>
        <taxon>Bacilli</taxon>
        <taxon>Bacillales</taxon>
        <taxon>Caryophanaceae</taxon>
        <taxon>Planococcus</taxon>
    </lineage>
</organism>
<sequence length="105" mass="11952">MATVMTVENAVHARQAIERMETQGISRDEIYIFAHDKDREEDIGKALDTEMIGMKEKGMFSSMKHVVSKRGDELRDEMQSIGLSKMEADEYEEVLDEGKLVLVAQ</sequence>
<protein>
    <submittedName>
        <fullName evidence="2">General stress protein</fullName>
    </submittedName>
</protein>
<dbReference type="AlphaFoldDB" id="A0A1Q2KUM5"/>
<dbReference type="RefSeq" id="WP_077587788.1">
    <property type="nucleotide sequence ID" value="NZ_CP019640.1"/>
</dbReference>
<dbReference type="Pfam" id="PF11181">
    <property type="entry name" value="YflT"/>
    <property type="match status" value="1"/>
</dbReference>
<reference evidence="2 3" key="1">
    <citation type="submission" date="2017-02" db="EMBL/GenBank/DDBJ databases">
        <title>The complete genomic sequence of a novel cold adapted crude oil-degrading bacterium Planococcus qaidamina Y42.</title>
        <authorList>
            <person name="Yang R."/>
        </authorList>
    </citation>
    <scope>NUCLEOTIDE SEQUENCE [LARGE SCALE GENOMIC DNA]</scope>
    <source>
        <strain evidence="2 3">Y42</strain>
    </source>
</reference>
<evidence type="ECO:0000313" key="3">
    <source>
        <dbReference type="Proteomes" id="UP000188184"/>
    </source>
</evidence>